<dbReference type="OrthoDB" id="416834at2759"/>
<comment type="catalytic activity">
    <reaction evidence="11">
        <text>an alpha-D-Man-(1-&gt;2)-alpha-D-Man-(1-&gt;2)-alpha-D-Man-(1-&gt;3)-[alpha-D-Man-(1-&gt;2)-alpha-D-Man-(1-&gt;3)-alpha-D-Man-(1-&gt;6)]-beta-D-Man-(1-&gt;4)-beta-D-GlcNAc-(1-&gt;4)-alpha-D-GlcNAc-diphospho-di-trans,poly-cis-dolichol + a di-trans,poly-cis-dolichyl beta-D-mannosyl phosphate = an alpha-D-Man-(1-&gt;2)-alpha-D-Man-(1-&gt;2)-alpha-D-Man-(1-&gt;3)-[alpha-D-Man-(1-&gt;2)-alpha-D-Man-(1-&gt;3)-[alpha-D-Man-(1-&gt;6)]-alpha-D-Man-(1-&gt;6)]-beta-D-Man-(1-&gt;4)-beta-D-GlcNAc-(1-&gt;4)-alpha-D-GlcNAc-diphospho-di-trans,poly-cis-dolichol + a di-trans,poly-cis-dolichyl phosphate + H(+)</text>
        <dbReference type="Rhea" id="RHEA:29535"/>
        <dbReference type="Rhea" id="RHEA-COMP:19498"/>
        <dbReference type="Rhea" id="RHEA-COMP:19501"/>
        <dbReference type="Rhea" id="RHEA-COMP:19518"/>
        <dbReference type="Rhea" id="RHEA-COMP:19519"/>
        <dbReference type="ChEBI" id="CHEBI:15378"/>
        <dbReference type="ChEBI" id="CHEBI:57683"/>
        <dbReference type="ChEBI" id="CHEBI:58211"/>
        <dbReference type="ChEBI" id="CHEBI:132517"/>
        <dbReference type="ChEBI" id="CHEBI:132519"/>
        <dbReference type="EC" id="2.4.1.260"/>
    </reaction>
    <physiologicalReaction direction="left-to-right" evidence="11">
        <dbReference type="Rhea" id="RHEA:29536"/>
    </physiologicalReaction>
</comment>
<dbReference type="EC" id="2.4.1.-" evidence="12"/>
<feature type="transmembrane region" description="Helical" evidence="12">
    <location>
        <begin position="41"/>
        <end position="62"/>
    </location>
</feature>
<reference evidence="13 14" key="1">
    <citation type="submission" date="2006-10" db="EMBL/GenBank/DDBJ databases">
        <title>The Genome Sequence of Batrachochytrium dendrobatidis JEL423.</title>
        <authorList>
            <consortium name="The Broad Institute Genome Sequencing Platform"/>
            <person name="Birren B."/>
            <person name="Lander E."/>
            <person name="Galagan J."/>
            <person name="Cuomo C."/>
            <person name="Devon K."/>
            <person name="Jaffe D."/>
            <person name="Butler J."/>
            <person name="Alvarez P."/>
            <person name="Gnerre S."/>
            <person name="Grabherr M."/>
            <person name="Kleber M."/>
            <person name="Mauceli E."/>
            <person name="Brockman W."/>
            <person name="Young S."/>
            <person name="LaButti K."/>
            <person name="Sykes S."/>
            <person name="DeCaprio D."/>
            <person name="Crawford M."/>
            <person name="Koehrsen M."/>
            <person name="Engels R."/>
            <person name="Montgomery P."/>
            <person name="Pearson M."/>
            <person name="Howarth C."/>
            <person name="Larson L."/>
            <person name="White J."/>
            <person name="O'Leary S."/>
            <person name="Kodira C."/>
            <person name="Zeng Q."/>
            <person name="Yandava C."/>
            <person name="Alvarado L."/>
            <person name="Longcore J."/>
            <person name="James T."/>
        </authorList>
    </citation>
    <scope>NUCLEOTIDE SEQUENCE [LARGE SCALE GENOMIC DNA]</scope>
    <source>
        <strain evidence="13 14">JEL423</strain>
    </source>
</reference>
<evidence type="ECO:0000256" key="10">
    <source>
        <dbReference type="ARBA" id="ARBA00044721"/>
    </source>
</evidence>
<evidence type="ECO:0000256" key="9">
    <source>
        <dbReference type="ARBA" id="ARBA00023136"/>
    </source>
</evidence>
<sequence length="525" mass="58976">MPKTSTPKKKPVAAPPLAANATKTISIPAFVPHKDVDASSLFGRIPAAVWFAAFLLSMLFHLETAPYSKVEESFHTQAVHDLIFYGPHQLAKFDHKLFPGPVKRTFIGSVLLWIATLPITIPVLHMPNLGLYHLLLPHTKIAFQYLVRAVLAATMATSLTCIHTAVRKVHGHLIGGWFSVLCLSQFHLMFWGSRTLSNIFALVCFNMAFAYWIRSNLETKDKKSLPIVTPYFKLMLYFLAFGSIVFRAELALPSGLIITGELFDTQRFTPPAIILIGAVAATASLSITVAIDSYFWEEVGVWPELESFMFNVVEERSKDWGVSSYHSYFTSLVPRIAPLSFAMSFVAWRFSRSAVHRYWRVVYAFLVIYSILAHKEWRFVIYVMPMLNLIAAIGLARLYEMAQGINPIVSYSVDETKQEQSGTVTKDPLQPKPRSPPTLSPRVASLIIFAVKMGCFGLMVMSLGMLYVSSFNYPGGEAFSRVHQIVFERYQAVSGVTRFGECSDHFPVRCTYSNHSRGKTCMEHT</sequence>
<reference evidence="13 14" key="2">
    <citation type="submission" date="2016-05" db="EMBL/GenBank/DDBJ databases">
        <title>Lineage-specific infection strategies underlie the spectrum of fungal disease in amphibians.</title>
        <authorList>
            <person name="Cuomo C.A."/>
            <person name="Farrer R.A."/>
            <person name="James T."/>
            <person name="Longcore J."/>
            <person name="Birren B."/>
        </authorList>
    </citation>
    <scope>NUCLEOTIDE SEQUENCE [LARGE SCALE GENOMIC DNA]</scope>
    <source>
        <strain evidence="13 14">JEL423</strain>
    </source>
</reference>
<evidence type="ECO:0000256" key="7">
    <source>
        <dbReference type="ARBA" id="ARBA00022824"/>
    </source>
</evidence>
<protein>
    <recommendedName>
        <fullName evidence="12">Mannosyltransferase</fullName>
        <ecNumber evidence="12">2.4.1.-</ecNumber>
    </recommendedName>
</protein>
<gene>
    <name evidence="13" type="ORF">BDEG_26035</name>
</gene>
<dbReference type="eggNOG" id="KOG2516">
    <property type="taxonomic scope" value="Eukaryota"/>
</dbReference>
<feature type="transmembrane region" description="Helical" evidence="12">
    <location>
        <begin position="234"/>
        <end position="260"/>
    </location>
</feature>
<evidence type="ECO:0000256" key="5">
    <source>
        <dbReference type="ARBA" id="ARBA00022679"/>
    </source>
</evidence>
<accession>A0A177WSF7</accession>
<evidence type="ECO:0000313" key="13">
    <source>
        <dbReference type="EMBL" id="OAJ42594.1"/>
    </source>
</evidence>
<dbReference type="VEuPathDB" id="FungiDB:BDEG_26035"/>
<dbReference type="AlphaFoldDB" id="A0A177WSF7"/>
<keyword evidence="9 12" id="KW-0472">Membrane</keyword>
<dbReference type="PANTHER" id="PTHR22760">
    <property type="entry name" value="GLYCOSYLTRANSFERASE"/>
    <property type="match status" value="1"/>
</dbReference>
<evidence type="ECO:0000256" key="1">
    <source>
        <dbReference type="ARBA" id="ARBA00004477"/>
    </source>
</evidence>
<feature type="transmembrane region" description="Helical" evidence="12">
    <location>
        <begin position="357"/>
        <end position="373"/>
    </location>
</feature>
<keyword evidence="7 12" id="KW-0256">Endoplasmic reticulum</keyword>
<feature type="transmembrane region" description="Helical" evidence="12">
    <location>
        <begin position="379"/>
        <end position="399"/>
    </location>
</feature>
<feature type="transmembrane region" description="Helical" evidence="12">
    <location>
        <begin position="443"/>
        <end position="468"/>
    </location>
</feature>
<evidence type="ECO:0000256" key="3">
    <source>
        <dbReference type="ARBA" id="ARBA00007063"/>
    </source>
</evidence>
<evidence type="ECO:0000313" key="14">
    <source>
        <dbReference type="Proteomes" id="UP000077115"/>
    </source>
</evidence>
<evidence type="ECO:0000256" key="2">
    <source>
        <dbReference type="ARBA" id="ARBA00004922"/>
    </source>
</evidence>
<name>A0A177WSF7_BATDL</name>
<keyword evidence="4 12" id="KW-0328">Glycosyltransferase</keyword>
<dbReference type="InterPro" id="IPR005599">
    <property type="entry name" value="GPI_mannosylTrfase"/>
</dbReference>
<evidence type="ECO:0000256" key="4">
    <source>
        <dbReference type="ARBA" id="ARBA00022676"/>
    </source>
</evidence>
<dbReference type="Pfam" id="PF03901">
    <property type="entry name" value="Glyco_transf_22"/>
    <property type="match status" value="1"/>
</dbReference>
<dbReference type="EMBL" id="DS022308">
    <property type="protein sequence ID" value="OAJ42594.1"/>
    <property type="molecule type" value="Genomic_DNA"/>
</dbReference>
<organism evidence="13 14">
    <name type="scientific">Batrachochytrium dendrobatidis (strain JEL423)</name>
    <dbReference type="NCBI Taxonomy" id="403673"/>
    <lineage>
        <taxon>Eukaryota</taxon>
        <taxon>Fungi</taxon>
        <taxon>Fungi incertae sedis</taxon>
        <taxon>Chytridiomycota</taxon>
        <taxon>Chytridiomycota incertae sedis</taxon>
        <taxon>Chytridiomycetes</taxon>
        <taxon>Rhizophydiales</taxon>
        <taxon>Rhizophydiales incertae sedis</taxon>
        <taxon>Batrachochytrium</taxon>
    </lineage>
</organism>
<feature type="transmembrane region" description="Helical" evidence="12">
    <location>
        <begin position="272"/>
        <end position="296"/>
    </location>
</feature>
<feature type="transmembrane region" description="Helical" evidence="12">
    <location>
        <begin position="198"/>
        <end position="214"/>
    </location>
</feature>
<keyword evidence="5" id="KW-0808">Transferase</keyword>
<comment type="function">
    <text evidence="10">Mannosyltransferase that operates in the biosynthetic pathway of dolichol-linked oligosaccharides, the glycan precursors employed in protein asparagine (N)-glycosylation. The assembly of dolichol-linked oligosaccharides begins on the cytosolic side of the endoplasmic reticulum membrane and finishes in its lumen. The sequential addition of sugars to dolichol pyrophosphate produces dolichol-linked oligosaccharides containing fourteen sugars, including two GlcNAcs, nine mannoses and three glucoses. Once assembled, the oligosaccharide is transferred from the lipid to nascent proteins by oligosaccharyltransferases. In the lumen of the endoplasmic reticulum, adds the eighth mannose residue in an alpha-1,6 linkage onto Man(7)GlcNAc(2)-PP-dolichol to produce Man(8)GlcNAc(2)-PP-dolichol.</text>
</comment>
<evidence type="ECO:0000256" key="11">
    <source>
        <dbReference type="ARBA" id="ARBA00048899"/>
    </source>
</evidence>
<comment type="pathway">
    <text evidence="2">Protein modification; protein glycosylation.</text>
</comment>
<evidence type="ECO:0000256" key="12">
    <source>
        <dbReference type="RuleBase" id="RU363075"/>
    </source>
</evidence>
<proteinExistence type="inferred from homology"/>
<evidence type="ECO:0000256" key="6">
    <source>
        <dbReference type="ARBA" id="ARBA00022692"/>
    </source>
</evidence>
<comment type="subcellular location">
    <subcellularLocation>
        <location evidence="1 12">Endoplasmic reticulum membrane</location>
        <topology evidence="1 12">Multi-pass membrane protein</topology>
    </subcellularLocation>
</comment>
<dbReference type="GO" id="GO:0006487">
    <property type="term" value="P:protein N-linked glycosylation"/>
    <property type="evidence" value="ECO:0007669"/>
    <property type="project" value="TreeGrafter"/>
</dbReference>
<dbReference type="GO" id="GO:0005789">
    <property type="term" value="C:endoplasmic reticulum membrane"/>
    <property type="evidence" value="ECO:0007669"/>
    <property type="project" value="UniProtKB-SubCell"/>
</dbReference>
<dbReference type="Proteomes" id="UP000077115">
    <property type="component" value="Unassembled WGS sequence"/>
</dbReference>
<keyword evidence="8 12" id="KW-1133">Transmembrane helix</keyword>
<dbReference type="PANTHER" id="PTHR22760:SF1">
    <property type="entry name" value="DOL-P-MAN:MAN(7)GLCNAC(2)-PP-DOL ALPHA-1,6-MANNOSYLTRANSFERASE"/>
    <property type="match status" value="1"/>
</dbReference>
<dbReference type="UniPathway" id="UPA00378"/>
<feature type="transmembrane region" description="Helical" evidence="12">
    <location>
        <begin position="106"/>
        <end position="124"/>
    </location>
</feature>
<evidence type="ECO:0000256" key="8">
    <source>
        <dbReference type="ARBA" id="ARBA00022989"/>
    </source>
</evidence>
<feature type="transmembrane region" description="Helical" evidence="12">
    <location>
        <begin position="145"/>
        <end position="166"/>
    </location>
</feature>
<dbReference type="STRING" id="403673.A0A177WSF7"/>
<keyword evidence="6 12" id="KW-0812">Transmembrane</keyword>
<comment type="similarity">
    <text evidence="3 12">Belongs to the glycosyltransferase 22 family.</text>
</comment>
<dbReference type="GO" id="GO:0052917">
    <property type="term" value="F:dol-P-Man:Man(7)GlcNAc(2)-PP-Dol alpha-1,6-mannosyltransferase activity"/>
    <property type="evidence" value="ECO:0007669"/>
    <property type="project" value="UniProtKB-EC"/>
</dbReference>